<feature type="region of interest" description="Disordered" evidence="6">
    <location>
        <begin position="236"/>
        <end position="302"/>
    </location>
</feature>
<proteinExistence type="predicted"/>
<feature type="domain" description="GRF-type" evidence="7">
    <location>
        <begin position="34"/>
        <end position="79"/>
    </location>
</feature>
<evidence type="ECO:0000256" key="2">
    <source>
        <dbReference type="ARBA" id="ARBA00022771"/>
    </source>
</evidence>
<dbReference type="AlphaFoldDB" id="A0A9N9FMX5"/>
<evidence type="ECO:0000256" key="1">
    <source>
        <dbReference type="ARBA" id="ARBA00022723"/>
    </source>
</evidence>
<accession>A0A9N9FMX5</accession>
<protein>
    <submittedName>
        <fullName evidence="8">5835_t:CDS:1</fullName>
    </submittedName>
</protein>
<reference evidence="8" key="1">
    <citation type="submission" date="2021-06" db="EMBL/GenBank/DDBJ databases">
        <authorList>
            <person name="Kallberg Y."/>
            <person name="Tangrot J."/>
            <person name="Rosling A."/>
        </authorList>
    </citation>
    <scope>NUCLEOTIDE SEQUENCE</scope>
    <source>
        <strain evidence="8">IN212</strain>
    </source>
</reference>
<feature type="region of interest" description="Disordered" evidence="6">
    <location>
        <begin position="1"/>
        <end position="28"/>
    </location>
</feature>
<feature type="compositionally biased region" description="Low complexity" evidence="6">
    <location>
        <begin position="270"/>
        <end position="281"/>
    </location>
</feature>
<evidence type="ECO:0000259" key="7">
    <source>
        <dbReference type="PROSITE" id="PS51999"/>
    </source>
</evidence>
<dbReference type="OrthoDB" id="2362996at2759"/>
<evidence type="ECO:0000313" key="8">
    <source>
        <dbReference type="EMBL" id="CAG8548748.1"/>
    </source>
</evidence>
<dbReference type="EMBL" id="CAJVPZ010004595">
    <property type="protein sequence ID" value="CAG8548748.1"/>
    <property type="molecule type" value="Genomic_DNA"/>
</dbReference>
<dbReference type="Proteomes" id="UP000789396">
    <property type="component" value="Unassembled WGS sequence"/>
</dbReference>
<comment type="caution">
    <text evidence="8">The sequence shown here is derived from an EMBL/GenBank/DDBJ whole genome shotgun (WGS) entry which is preliminary data.</text>
</comment>
<feature type="compositionally biased region" description="Polar residues" evidence="6">
    <location>
        <begin position="1"/>
        <end position="11"/>
    </location>
</feature>
<keyword evidence="3" id="KW-0862">Zinc</keyword>
<organism evidence="8 9">
    <name type="scientific">Racocetra fulgida</name>
    <dbReference type="NCBI Taxonomy" id="60492"/>
    <lineage>
        <taxon>Eukaryota</taxon>
        <taxon>Fungi</taxon>
        <taxon>Fungi incertae sedis</taxon>
        <taxon>Mucoromycota</taxon>
        <taxon>Glomeromycotina</taxon>
        <taxon>Glomeromycetes</taxon>
        <taxon>Diversisporales</taxon>
        <taxon>Gigasporaceae</taxon>
        <taxon>Racocetra</taxon>
    </lineage>
</organism>
<feature type="compositionally biased region" description="Polar residues" evidence="6">
    <location>
        <begin position="288"/>
        <end position="302"/>
    </location>
</feature>
<evidence type="ECO:0000256" key="6">
    <source>
        <dbReference type="SAM" id="MobiDB-lite"/>
    </source>
</evidence>
<evidence type="ECO:0000256" key="5">
    <source>
        <dbReference type="SAM" id="Coils"/>
    </source>
</evidence>
<sequence>MDVHRQANNVPESMVASISSSGSVQHAPRRPKVCRGYYKNAALWQVKSDTSINKGKWFWTCPVKNFDYQCRFFHWASDSEVDEYFRSLDAEYGSEDATLLQRTSYNSFPTRTTVDITPNNDTFDNDIGQIVETLAEDSDLASTNSRKHPRDNEESNANEISYDITQESLSSTSSATEHSTKRLRTNSDLNANGEYAESALVLVQPNDEIILTEDDFDPTWLESVAAELREERVAKKSVSTAENNNNVVEDSNIQQVETPLTVNSDDSEENNITANENNANTLQDRDSNGSQSSPTAYSDQENVPQFTTSQLAEILRNHVLAQDQVISDLKSKLDFTTKQRDQAAKDLDEARKQVLTVRREMKRLRHEIDVSRAENNFLRAEKKLLSHDINVLKQKRKV</sequence>
<dbReference type="PROSITE" id="PS51999">
    <property type="entry name" value="ZF_GRF"/>
    <property type="match status" value="1"/>
</dbReference>
<dbReference type="GO" id="GO:0008270">
    <property type="term" value="F:zinc ion binding"/>
    <property type="evidence" value="ECO:0007669"/>
    <property type="project" value="UniProtKB-KW"/>
</dbReference>
<feature type="coiled-coil region" evidence="5">
    <location>
        <begin position="326"/>
        <end position="395"/>
    </location>
</feature>
<keyword evidence="1" id="KW-0479">Metal-binding</keyword>
<dbReference type="InterPro" id="IPR010666">
    <property type="entry name" value="Znf_GRF"/>
</dbReference>
<evidence type="ECO:0000256" key="3">
    <source>
        <dbReference type="ARBA" id="ARBA00022833"/>
    </source>
</evidence>
<gene>
    <name evidence="8" type="ORF">RFULGI_LOCUS4553</name>
</gene>
<feature type="compositionally biased region" description="Low complexity" evidence="6">
    <location>
        <begin position="165"/>
        <end position="177"/>
    </location>
</feature>
<feature type="compositionally biased region" description="Low complexity" evidence="6">
    <location>
        <begin position="13"/>
        <end position="23"/>
    </location>
</feature>
<feature type="region of interest" description="Disordered" evidence="6">
    <location>
        <begin position="138"/>
        <end position="186"/>
    </location>
</feature>
<keyword evidence="2 4" id="KW-0863">Zinc-finger</keyword>
<feature type="compositionally biased region" description="Polar residues" evidence="6">
    <location>
        <begin position="237"/>
        <end position="264"/>
    </location>
</feature>
<keyword evidence="9" id="KW-1185">Reference proteome</keyword>
<evidence type="ECO:0000256" key="4">
    <source>
        <dbReference type="PROSITE-ProRule" id="PRU01343"/>
    </source>
</evidence>
<name>A0A9N9FMX5_9GLOM</name>
<evidence type="ECO:0000313" key="9">
    <source>
        <dbReference type="Proteomes" id="UP000789396"/>
    </source>
</evidence>
<keyword evidence="5" id="KW-0175">Coiled coil</keyword>